<feature type="compositionally biased region" description="Basic and acidic residues" evidence="8">
    <location>
        <begin position="176"/>
        <end position="190"/>
    </location>
</feature>
<dbReference type="PRINTS" id="PR00765">
    <property type="entry name" value="CRBOXYPTASEA"/>
</dbReference>
<name>A0A931LW48_FIMGI</name>
<feature type="region of interest" description="Disordered" evidence="8">
    <location>
        <begin position="165"/>
        <end position="193"/>
    </location>
</feature>
<keyword evidence="4" id="KW-0378">Hydrolase</keyword>
<dbReference type="CDD" id="cd06905">
    <property type="entry name" value="M14-like"/>
    <property type="match status" value="1"/>
</dbReference>
<dbReference type="GO" id="GO:0006508">
    <property type="term" value="P:proteolysis"/>
    <property type="evidence" value="ECO:0007669"/>
    <property type="project" value="UniProtKB-KW"/>
</dbReference>
<sequence>MPKIEFNRYYRYDELTQLLRAFAAENPGLVAMESIGKSHEGRDIWLLTVTNQATGPASDKPAFWCDGNIHASEVSASTAVLHLLNRLVTSHRATKKSTEQEQAARALDSRAFYLVPRLNPDGAEWALETPPRVIRSSTRAYPYDEDDLYGLERQDLDGDGRVLSMRVPDPNGPWKVSEKNPRLMQRRDPGDPPGKAYRLLPEGLFHHFDGITMRGRRIKEGLDLNRNFPVGWRAEHEQVGAGDFPTSEPEIRAAAEAIVKRPNICGAVCFHTYSGVNLRPPGRHSDDDLPAEDVWAYNAIGEKGKEITGYPAISVWADFRYHPKEVISGVFDDWMYEHRGVYAWTTEIWSPQRQAGITDYKYIDWFREHPFEDDEKLLAWSDEKLGGKGHVEWYGFDHPQLGRIEIGGWDAHYAFRNPPLDFLEPEVAPLGAWVVWQALATPKLELKEVRTEPVGKNAWRIRLAVQNTGWLPTNVTKLAADKKLCRGVIGEIERDGEAVGSAGSQAPGWLSGGQLRQDAGQLSGWSHVTAGGFAWQTNATDDLVVFDWVVQGAGTYRLTARHERAGAVRHELKLG</sequence>
<accession>A0A931LW48</accession>
<evidence type="ECO:0000256" key="6">
    <source>
        <dbReference type="ARBA" id="ARBA00023049"/>
    </source>
</evidence>
<keyword evidence="5" id="KW-0862">Zinc</keyword>
<dbReference type="GO" id="GO:0004181">
    <property type="term" value="F:metallocarboxypeptidase activity"/>
    <property type="evidence" value="ECO:0007669"/>
    <property type="project" value="InterPro"/>
</dbReference>
<reference evidence="10" key="1">
    <citation type="submission" date="2020-07" db="EMBL/GenBank/DDBJ databases">
        <title>Huge and variable diversity of episymbiotic CPR bacteria and DPANN archaea in groundwater ecosystems.</title>
        <authorList>
            <person name="He C.Y."/>
            <person name="Keren R."/>
            <person name="Whittaker M."/>
            <person name="Farag I.F."/>
            <person name="Doudna J."/>
            <person name="Cate J.H.D."/>
            <person name="Banfield J.F."/>
        </authorList>
    </citation>
    <scope>NUCLEOTIDE SEQUENCE</scope>
    <source>
        <strain evidence="10">NC_groundwater_17_Pr7_B-0.1um_64_12</strain>
    </source>
</reference>
<keyword evidence="10" id="KW-0121">Carboxypeptidase</keyword>
<dbReference type="PANTHER" id="PTHR11705">
    <property type="entry name" value="PROTEASE FAMILY M14 CARBOXYPEPTIDASE A,B"/>
    <property type="match status" value="1"/>
</dbReference>
<dbReference type="SUPFAM" id="SSF53187">
    <property type="entry name" value="Zn-dependent exopeptidases"/>
    <property type="match status" value="1"/>
</dbReference>
<comment type="cofactor">
    <cofactor evidence="1">
        <name>Zn(2+)</name>
        <dbReference type="ChEBI" id="CHEBI:29105"/>
    </cofactor>
</comment>
<dbReference type="InterPro" id="IPR000834">
    <property type="entry name" value="Peptidase_M14"/>
</dbReference>
<evidence type="ECO:0000313" key="11">
    <source>
        <dbReference type="Proteomes" id="UP000727962"/>
    </source>
</evidence>
<dbReference type="SMART" id="SM00631">
    <property type="entry name" value="Zn_pept"/>
    <property type="match status" value="1"/>
</dbReference>
<evidence type="ECO:0000259" key="9">
    <source>
        <dbReference type="PROSITE" id="PS52035"/>
    </source>
</evidence>
<dbReference type="EMBL" id="JACOSL010000016">
    <property type="protein sequence ID" value="MBI1755965.1"/>
    <property type="molecule type" value="Genomic_DNA"/>
</dbReference>
<proteinExistence type="inferred from homology"/>
<evidence type="ECO:0000256" key="2">
    <source>
        <dbReference type="ARBA" id="ARBA00005988"/>
    </source>
</evidence>
<comment type="similarity">
    <text evidence="2 7">Belongs to the peptidase M14 family.</text>
</comment>
<organism evidence="10 11">
    <name type="scientific">Fimbriimonas ginsengisoli</name>
    <dbReference type="NCBI Taxonomy" id="1005039"/>
    <lineage>
        <taxon>Bacteria</taxon>
        <taxon>Bacillati</taxon>
        <taxon>Armatimonadota</taxon>
        <taxon>Fimbriimonadia</taxon>
        <taxon>Fimbriimonadales</taxon>
        <taxon>Fimbriimonadaceae</taxon>
        <taxon>Fimbriimonas</taxon>
    </lineage>
</organism>
<feature type="active site" description="Proton donor/acceptor" evidence="7">
    <location>
        <position position="347"/>
    </location>
</feature>
<dbReference type="Proteomes" id="UP000727962">
    <property type="component" value="Unassembled WGS sequence"/>
</dbReference>
<evidence type="ECO:0000256" key="1">
    <source>
        <dbReference type="ARBA" id="ARBA00001947"/>
    </source>
</evidence>
<keyword evidence="3" id="KW-0645">Protease</keyword>
<protein>
    <submittedName>
        <fullName evidence="10">Carboxypeptidase</fullName>
    </submittedName>
</protein>
<evidence type="ECO:0000256" key="5">
    <source>
        <dbReference type="ARBA" id="ARBA00022833"/>
    </source>
</evidence>
<comment type="caution">
    <text evidence="10">The sequence shown here is derived from an EMBL/GenBank/DDBJ whole genome shotgun (WGS) entry which is preliminary data.</text>
</comment>
<dbReference type="GO" id="GO:0008270">
    <property type="term" value="F:zinc ion binding"/>
    <property type="evidence" value="ECO:0007669"/>
    <property type="project" value="InterPro"/>
</dbReference>
<evidence type="ECO:0000313" key="10">
    <source>
        <dbReference type="EMBL" id="MBI1755965.1"/>
    </source>
</evidence>
<dbReference type="GO" id="GO:0005615">
    <property type="term" value="C:extracellular space"/>
    <property type="evidence" value="ECO:0007669"/>
    <property type="project" value="TreeGrafter"/>
</dbReference>
<dbReference type="Gene3D" id="3.40.630.10">
    <property type="entry name" value="Zn peptidases"/>
    <property type="match status" value="1"/>
</dbReference>
<evidence type="ECO:0000256" key="7">
    <source>
        <dbReference type="PROSITE-ProRule" id="PRU01379"/>
    </source>
</evidence>
<dbReference type="AlphaFoldDB" id="A0A931LW48"/>
<gene>
    <name evidence="10" type="ORF">HYR64_02530</name>
</gene>
<dbReference type="Pfam" id="PF00246">
    <property type="entry name" value="Peptidase_M14"/>
    <property type="match status" value="1"/>
</dbReference>
<evidence type="ECO:0000256" key="8">
    <source>
        <dbReference type="SAM" id="MobiDB-lite"/>
    </source>
</evidence>
<dbReference type="PANTHER" id="PTHR11705:SF143">
    <property type="entry name" value="SLL0236 PROTEIN"/>
    <property type="match status" value="1"/>
</dbReference>
<evidence type="ECO:0000256" key="3">
    <source>
        <dbReference type="ARBA" id="ARBA00022670"/>
    </source>
</evidence>
<dbReference type="PROSITE" id="PS52035">
    <property type="entry name" value="PEPTIDASE_M14"/>
    <property type="match status" value="1"/>
</dbReference>
<keyword evidence="6" id="KW-0482">Metalloprotease</keyword>
<evidence type="ECO:0000256" key="4">
    <source>
        <dbReference type="ARBA" id="ARBA00022801"/>
    </source>
</evidence>
<feature type="domain" description="Peptidase M14" evidence="9">
    <location>
        <begin position="8"/>
        <end position="367"/>
    </location>
</feature>